<evidence type="ECO:0000259" key="1">
    <source>
        <dbReference type="Pfam" id="PF09851"/>
    </source>
</evidence>
<organism evidence="2 3">
    <name type="scientific">Desulfoglaeba alkanexedens ALDC</name>
    <dbReference type="NCBI Taxonomy" id="980445"/>
    <lineage>
        <taxon>Bacteria</taxon>
        <taxon>Pseudomonadati</taxon>
        <taxon>Thermodesulfobacteriota</taxon>
        <taxon>Syntrophobacteria</taxon>
        <taxon>Syntrophobacterales</taxon>
        <taxon>Syntrophobacteraceae</taxon>
        <taxon>Desulfoglaeba</taxon>
    </lineage>
</organism>
<proteinExistence type="predicted"/>
<dbReference type="AlphaFoldDB" id="A0A4P8L476"/>
<accession>A0A4P8L476</accession>
<dbReference type="EMBL" id="CP040098">
    <property type="protein sequence ID" value="QCQ22670.1"/>
    <property type="molecule type" value="Genomic_DNA"/>
</dbReference>
<feature type="domain" description="SHOCT" evidence="1">
    <location>
        <begin position="14"/>
        <end position="39"/>
    </location>
</feature>
<evidence type="ECO:0000313" key="3">
    <source>
        <dbReference type="Proteomes" id="UP000298602"/>
    </source>
</evidence>
<dbReference type="RefSeq" id="WP_137424954.1">
    <property type="nucleotide sequence ID" value="NZ_CP040098.1"/>
</dbReference>
<sequence length="48" mass="5789">MEFRSTDSGRIISELERLKDLRREGMLDEAEFERLKRQIFARRESSAE</sequence>
<gene>
    <name evidence="2" type="ORF">FDQ92_11115</name>
</gene>
<reference evidence="2 3" key="1">
    <citation type="submission" date="2019-05" db="EMBL/GenBank/DDBJ databases">
        <title>The Complete Genome Sequence of the n-alkane-degrading Desulfoglaeba alkanexedens ALDC reveals multiple alkylsuccinate synthase gene clusters.</title>
        <authorList>
            <person name="Callaghan A.V."/>
            <person name="Davidova I.A."/>
            <person name="Duncan K.E."/>
            <person name="Morris B."/>
            <person name="McInerney M.J."/>
        </authorList>
    </citation>
    <scope>NUCLEOTIDE SEQUENCE [LARGE SCALE GENOMIC DNA]</scope>
    <source>
        <strain evidence="2 3">ALDC</strain>
    </source>
</reference>
<reference evidence="2 3" key="2">
    <citation type="submission" date="2019-05" db="EMBL/GenBank/DDBJ databases">
        <authorList>
            <person name="Suflita J.M."/>
            <person name="Marks C.R."/>
        </authorList>
    </citation>
    <scope>NUCLEOTIDE SEQUENCE [LARGE SCALE GENOMIC DNA]</scope>
    <source>
        <strain evidence="2 3">ALDC</strain>
    </source>
</reference>
<dbReference type="Proteomes" id="UP000298602">
    <property type="component" value="Chromosome"/>
</dbReference>
<dbReference type="KEGG" id="dax:FDQ92_11115"/>
<name>A0A4P8L476_9BACT</name>
<evidence type="ECO:0000313" key="2">
    <source>
        <dbReference type="EMBL" id="QCQ22670.1"/>
    </source>
</evidence>
<protein>
    <recommendedName>
        <fullName evidence="1">SHOCT domain-containing protein</fullName>
    </recommendedName>
</protein>
<keyword evidence="3" id="KW-1185">Reference proteome</keyword>
<dbReference type="InterPro" id="IPR018649">
    <property type="entry name" value="SHOCT"/>
</dbReference>
<dbReference type="Pfam" id="PF09851">
    <property type="entry name" value="SHOCT"/>
    <property type="match status" value="1"/>
</dbReference>